<accession>A0ABD1Y8F4</accession>
<keyword evidence="2" id="KW-1185">Reference proteome</keyword>
<evidence type="ECO:0000313" key="1">
    <source>
        <dbReference type="EMBL" id="KAL2622983.1"/>
    </source>
</evidence>
<dbReference type="AlphaFoldDB" id="A0ABD1Y8F4"/>
<protein>
    <submittedName>
        <fullName evidence="1">Uncharacterized protein</fullName>
    </submittedName>
</protein>
<dbReference type="EMBL" id="JBHFFA010000006">
    <property type="protein sequence ID" value="KAL2622983.1"/>
    <property type="molecule type" value="Genomic_DNA"/>
</dbReference>
<evidence type="ECO:0000313" key="2">
    <source>
        <dbReference type="Proteomes" id="UP001605036"/>
    </source>
</evidence>
<gene>
    <name evidence="1" type="ORF">R1flu_003188</name>
</gene>
<name>A0ABD1Y8F4_9MARC</name>
<proteinExistence type="predicted"/>
<sequence length="90" mass="9789">MPSRAFRAGERVTGRPGALWRPADALRMAAHKAASALRAGAAALPTAVLRMANTLKRPRGHFRVRQWEKERESGEALGGAVQYLEKIGLV</sequence>
<organism evidence="1 2">
    <name type="scientific">Riccia fluitans</name>
    <dbReference type="NCBI Taxonomy" id="41844"/>
    <lineage>
        <taxon>Eukaryota</taxon>
        <taxon>Viridiplantae</taxon>
        <taxon>Streptophyta</taxon>
        <taxon>Embryophyta</taxon>
        <taxon>Marchantiophyta</taxon>
        <taxon>Marchantiopsida</taxon>
        <taxon>Marchantiidae</taxon>
        <taxon>Marchantiales</taxon>
        <taxon>Ricciaceae</taxon>
        <taxon>Riccia</taxon>
    </lineage>
</organism>
<dbReference type="Proteomes" id="UP001605036">
    <property type="component" value="Unassembled WGS sequence"/>
</dbReference>
<comment type="caution">
    <text evidence="1">The sequence shown here is derived from an EMBL/GenBank/DDBJ whole genome shotgun (WGS) entry which is preliminary data.</text>
</comment>
<reference evidence="1 2" key="1">
    <citation type="submission" date="2024-09" db="EMBL/GenBank/DDBJ databases">
        <title>Chromosome-scale assembly of Riccia fluitans.</title>
        <authorList>
            <person name="Paukszto L."/>
            <person name="Sawicki J."/>
            <person name="Karawczyk K."/>
            <person name="Piernik-Szablinska J."/>
            <person name="Szczecinska M."/>
            <person name="Mazdziarz M."/>
        </authorList>
    </citation>
    <scope>NUCLEOTIDE SEQUENCE [LARGE SCALE GENOMIC DNA]</scope>
    <source>
        <strain evidence="1">Rf_01</strain>
        <tissue evidence="1">Aerial parts of the thallus</tissue>
    </source>
</reference>